<dbReference type="EMBL" id="BMAO01033677">
    <property type="protein sequence ID" value="GFQ91057.1"/>
    <property type="molecule type" value="Genomic_DNA"/>
</dbReference>
<gene>
    <name evidence="1" type="ORF">TNCT_21051</name>
</gene>
<keyword evidence="2" id="KW-1185">Reference proteome</keyword>
<dbReference type="AlphaFoldDB" id="A0A8X6FWW7"/>
<evidence type="ECO:0000313" key="2">
    <source>
        <dbReference type="Proteomes" id="UP000887116"/>
    </source>
</evidence>
<reference evidence="1" key="1">
    <citation type="submission" date="2020-07" db="EMBL/GenBank/DDBJ databases">
        <title>Multicomponent nature underlies the extraordinary mechanical properties of spider dragline silk.</title>
        <authorList>
            <person name="Kono N."/>
            <person name="Nakamura H."/>
            <person name="Mori M."/>
            <person name="Yoshida Y."/>
            <person name="Ohtoshi R."/>
            <person name="Malay A.D."/>
            <person name="Moran D.A.P."/>
            <person name="Tomita M."/>
            <person name="Numata K."/>
            <person name="Arakawa K."/>
        </authorList>
    </citation>
    <scope>NUCLEOTIDE SEQUENCE</scope>
</reference>
<sequence>MVIDLMKSLIGPYFESIIQVQESTVIVKRDDDKFVRTGVPVVYSLMIYKICQGLDLKVQLASVPDKKTWIAKRKSQDKERLPIPKVYTKSILMFCEALDIDAELSHSTEEHLPKKQLKRSKPLPIVHSIMVFKMWQELGLSAKLDA</sequence>
<protein>
    <submittedName>
        <fullName evidence="1">Uncharacterized protein</fullName>
    </submittedName>
</protein>
<organism evidence="1 2">
    <name type="scientific">Trichonephila clavata</name>
    <name type="common">Joro spider</name>
    <name type="synonym">Nephila clavata</name>
    <dbReference type="NCBI Taxonomy" id="2740835"/>
    <lineage>
        <taxon>Eukaryota</taxon>
        <taxon>Metazoa</taxon>
        <taxon>Ecdysozoa</taxon>
        <taxon>Arthropoda</taxon>
        <taxon>Chelicerata</taxon>
        <taxon>Arachnida</taxon>
        <taxon>Araneae</taxon>
        <taxon>Araneomorphae</taxon>
        <taxon>Entelegynae</taxon>
        <taxon>Araneoidea</taxon>
        <taxon>Nephilidae</taxon>
        <taxon>Trichonephila</taxon>
    </lineage>
</organism>
<evidence type="ECO:0000313" key="1">
    <source>
        <dbReference type="EMBL" id="GFQ91057.1"/>
    </source>
</evidence>
<accession>A0A8X6FWW7</accession>
<proteinExistence type="predicted"/>
<name>A0A8X6FWW7_TRICU</name>
<dbReference type="Proteomes" id="UP000887116">
    <property type="component" value="Unassembled WGS sequence"/>
</dbReference>
<comment type="caution">
    <text evidence="1">The sequence shown here is derived from an EMBL/GenBank/DDBJ whole genome shotgun (WGS) entry which is preliminary data.</text>
</comment>